<name>A0A432LBV1_9BACI</name>
<sequence>MELQALQSKLSDQLKRNNATILDTSIWCVPVHTVTISYKPVVRTKMDILMKMLLLSVQKAKFKKAEQLSEILLVEELFVQDLLSKMERTELIRKEEYYQLTEKGSSQLASGIFEENQDVKTMELLYSPTHKSFLQGEIESVLDYEDFPEDMYRHHSQTEELQISDQQIIEELQAIGDEDEGDEQANELVISSIDSIEDGQINDVPCIEFVLFDDQNEKIFSKVWNTLLDNWDVTLQQQLEEKEMTKWKEQINTKK</sequence>
<comment type="caution">
    <text evidence="1">The sequence shown here is derived from an EMBL/GenBank/DDBJ whole genome shotgun (WGS) entry which is preliminary data.</text>
</comment>
<gene>
    <name evidence="1" type="ORF">EK386_09880</name>
</gene>
<accession>A0A432LBV1</accession>
<dbReference type="AlphaFoldDB" id="A0A432LBV1"/>
<reference evidence="1 2" key="1">
    <citation type="submission" date="2018-12" db="EMBL/GenBank/DDBJ databases">
        <title>Lysinibacillus antri sp. nov., isolated from a cave soil.</title>
        <authorList>
            <person name="Narsing Rao M.P."/>
            <person name="Zhang H."/>
            <person name="Dong Z.-Y."/>
            <person name="Niu X.-K."/>
            <person name="Zhang K."/>
            <person name="Fang B.-Z."/>
            <person name="Kang Y.-Q."/>
            <person name="Xiao M."/>
            <person name="Li W.-J."/>
        </authorList>
    </citation>
    <scope>NUCLEOTIDE SEQUENCE [LARGE SCALE GENOMIC DNA]</scope>
    <source>
        <strain evidence="1 2">SYSU K30002</strain>
    </source>
</reference>
<evidence type="ECO:0000313" key="1">
    <source>
        <dbReference type="EMBL" id="RUL52151.1"/>
    </source>
</evidence>
<dbReference type="RefSeq" id="WP_126658999.1">
    <property type="nucleotide sequence ID" value="NZ_RYYR01000011.1"/>
</dbReference>
<proteinExistence type="predicted"/>
<dbReference type="Proteomes" id="UP000287910">
    <property type="component" value="Unassembled WGS sequence"/>
</dbReference>
<keyword evidence="2" id="KW-1185">Reference proteome</keyword>
<organism evidence="1 2">
    <name type="scientific">Lysinibacillus antri</name>
    <dbReference type="NCBI Taxonomy" id="2498145"/>
    <lineage>
        <taxon>Bacteria</taxon>
        <taxon>Bacillati</taxon>
        <taxon>Bacillota</taxon>
        <taxon>Bacilli</taxon>
        <taxon>Bacillales</taxon>
        <taxon>Bacillaceae</taxon>
        <taxon>Lysinibacillus</taxon>
    </lineage>
</organism>
<evidence type="ECO:0000313" key="2">
    <source>
        <dbReference type="Proteomes" id="UP000287910"/>
    </source>
</evidence>
<protein>
    <submittedName>
        <fullName evidence="1">Uncharacterized protein</fullName>
    </submittedName>
</protein>
<dbReference type="EMBL" id="RYYR01000011">
    <property type="protein sequence ID" value="RUL52151.1"/>
    <property type="molecule type" value="Genomic_DNA"/>
</dbReference>